<evidence type="ECO:0000313" key="6">
    <source>
        <dbReference type="Proteomes" id="UP001142372"/>
    </source>
</evidence>
<dbReference type="RefSeq" id="WP_271178411.1">
    <property type="nucleotide sequence ID" value="NZ_BAAAJO010000003.1"/>
</dbReference>
<accession>A0A9W6HD09</accession>
<dbReference type="PANTHER" id="PTHR45663">
    <property type="entry name" value="GEO12009P1"/>
    <property type="match status" value="1"/>
</dbReference>
<dbReference type="InterPro" id="IPR011990">
    <property type="entry name" value="TPR-like_helical_dom_sf"/>
</dbReference>
<dbReference type="InterPro" id="IPR036249">
    <property type="entry name" value="Thioredoxin-like_sf"/>
</dbReference>
<dbReference type="Gene3D" id="1.25.40.10">
    <property type="entry name" value="Tetratricopeptide repeat domain"/>
    <property type="match status" value="1"/>
</dbReference>
<evidence type="ECO:0000313" key="5">
    <source>
        <dbReference type="EMBL" id="GLJ77799.1"/>
    </source>
</evidence>
<name>A0A9W6HD09_9MICO</name>
<keyword evidence="6" id="KW-1185">Reference proteome</keyword>
<comment type="caution">
    <text evidence="5">The sequence shown here is derived from an EMBL/GenBank/DDBJ whole genome shotgun (WGS) entry which is preliminary data.</text>
</comment>
<dbReference type="AlphaFoldDB" id="A0A9W6HD09"/>
<evidence type="ECO:0000256" key="3">
    <source>
        <dbReference type="SAM" id="MobiDB-lite"/>
    </source>
</evidence>
<gene>
    <name evidence="5" type="ORF">GCM10017584_33730</name>
</gene>
<dbReference type="GO" id="GO:0015035">
    <property type="term" value="F:protein-disulfide reductase activity"/>
    <property type="evidence" value="ECO:0007669"/>
    <property type="project" value="TreeGrafter"/>
</dbReference>
<feature type="domain" description="Thioredoxin" evidence="4">
    <location>
        <begin position="36"/>
        <end position="156"/>
    </location>
</feature>
<feature type="region of interest" description="Disordered" evidence="3">
    <location>
        <begin position="166"/>
        <end position="191"/>
    </location>
</feature>
<dbReference type="EMBL" id="BSEN01000015">
    <property type="protein sequence ID" value="GLJ77799.1"/>
    <property type="molecule type" value="Genomic_DNA"/>
</dbReference>
<evidence type="ECO:0000256" key="2">
    <source>
        <dbReference type="ARBA" id="ARBA00023284"/>
    </source>
</evidence>
<reference evidence="5" key="1">
    <citation type="journal article" date="2014" name="Int. J. Syst. Evol. Microbiol.">
        <title>Complete genome sequence of Corynebacterium casei LMG S-19264T (=DSM 44701T), isolated from a smear-ripened cheese.</title>
        <authorList>
            <consortium name="US DOE Joint Genome Institute (JGI-PGF)"/>
            <person name="Walter F."/>
            <person name="Albersmeier A."/>
            <person name="Kalinowski J."/>
            <person name="Ruckert C."/>
        </authorList>
    </citation>
    <scope>NUCLEOTIDE SEQUENCE</scope>
    <source>
        <strain evidence="5">VKM Ac-1401</strain>
    </source>
</reference>
<protein>
    <submittedName>
        <fullName evidence="5">Thioredoxin</fullName>
    </submittedName>
</protein>
<evidence type="ECO:0000259" key="4">
    <source>
        <dbReference type="PROSITE" id="PS51352"/>
    </source>
</evidence>
<proteinExistence type="inferred from homology"/>
<dbReference type="CDD" id="cd02956">
    <property type="entry name" value="ybbN"/>
    <property type="match status" value="1"/>
</dbReference>
<dbReference type="GO" id="GO:0006950">
    <property type="term" value="P:response to stress"/>
    <property type="evidence" value="ECO:0007669"/>
    <property type="project" value="UniProtKB-ARBA"/>
</dbReference>
<dbReference type="Proteomes" id="UP001142372">
    <property type="component" value="Unassembled WGS sequence"/>
</dbReference>
<dbReference type="Pfam" id="PF14561">
    <property type="entry name" value="TPR_20"/>
    <property type="match status" value="1"/>
</dbReference>
<sequence>MSQIPPNAASLRGAVDLTSLVNRAMTSGQTPAAGAADAGAPDGVVALPSLYFEGTDANFNDFLDLSMTVPVVVDLRADWAEPSAQLSAVLDRVVKDYDGRLVLVRIDVDANPQLVQAFQAQSVPAVAAVIGGRPVQLFSGAVPEAQVRDVFEQLLQLAAQNGVTGRAAVEGDPAASDDPDAAPAEPVAEPLPPHHAEAYEAIERGDYATAIAEYKTAIAQDPRDTMAVAGLAQVSLLDRLDGKSMDEIRSAAAEGPRDVDAQLLVADLDLSGGHVEDAFDRLLTLFPTLDAAGREVVRTRILDYFEIVGVDDPRVVKARARLASLLY</sequence>
<organism evidence="5 6">
    <name type="scientific">Leifsonia poae</name>
    <dbReference type="NCBI Taxonomy" id="110933"/>
    <lineage>
        <taxon>Bacteria</taxon>
        <taxon>Bacillati</taxon>
        <taxon>Actinomycetota</taxon>
        <taxon>Actinomycetes</taxon>
        <taxon>Micrococcales</taxon>
        <taxon>Microbacteriaceae</taxon>
        <taxon>Leifsonia</taxon>
    </lineage>
</organism>
<dbReference type="SUPFAM" id="SSF52833">
    <property type="entry name" value="Thioredoxin-like"/>
    <property type="match status" value="1"/>
</dbReference>
<dbReference type="PROSITE" id="PS51352">
    <property type="entry name" value="THIOREDOXIN_2"/>
    <property type="match status" value="1"/>
</dbReference>
<dbReference type="Pfam" id="PF00085">
    <property type="entry name" value="Thioredoxin"/>
    <property type="match status" value="1"/>
</dbReference>
<dbReference type="SUPFAM" id="SSF48452">
    <property type="entry name" value="TPR-like"/>
    <property type="match status" value="1"/>
</dbReference>
<dbReference type="PANTHER" id="PTHR45663:SF11">
    <property type="entry name" value="GEO12009P1"/>
    <property type="match status" value="1"/>
</dbReference>
<dbReference type="GO" id="GO:0005737">
    <property type="term" value="C:cytoplasm"/>
    <property type="evidence" value="ECO:0007669"/>
    <property type="project" value="TreeGrafter"/>
</dbReference>
<comment type="similarity">
    <text evidence="1">Belongs to the thioredoxin family.</text>
</comment>
<dbReference type="Gene3D" id="3.40.30.10">
    <property type="entry name" value="Glutaredoxin"/>
    <property type="match status" value="1"/>
</dbReference>
<evidence type="ECO:0000256" key="1">
    <source>
        <dbReference type="ARBA" id="ARBA00008987"/>
    </source>
</evidence>
<reference evidence="5" key="2">
    <citation type="submission" date="2023-01" db="EMBL/GenBank/DDBJ databases">
        <authorList>
            <person name="Sun Q."/>
            <person name="Evtushenko L."/>
        </authorList>
    </citation>
    <scope>NUCLEOTIDE SEQUENCE</scope>
    <source>
        <strain evidence="5">VKM Ac-1401</strain>
    </source>
</reference>
<keyword evidence="2" id="KW-0676">Redox-active center</keyword>
<dbReference type="InterPro" id="IPR013766">
    <property type="entry name" value="Thioredoxin_domain"/>
</dbReference>